<feature type="domain" description="3-beta hydroxysteroid dehydrogenase/isomerase" evidence="4">
    <location>
        <begin position="232"/>
        <end position="340"/>
    </location>
</feature>
<gene>
    <name evidence="5" type="ORF">AAL_00171</name>
</gene>
<dbReference type="PANTHER" id="PTHR43245">
    <property type="entry name" value="BIFUNCTIONAL POLYMYXIN RESISTANCE PROTEIN ARNA"/>
    <property type="match status" value="1"/>
</dbReference>
<dbReference type="GO" id="GO:0016616">
    <property type="term" value="F:oxidoreductase activity, acting on the CH-OH group of donors, NAD or NADP as acceptor"/>
    <property type="evidence" value="ECO:0007669"/>
    <property type="project" value="InterPro"/>
</dbReference>
<dbReference type="PANTHER" id="PTHR43245:SF51">
    <property type="entry name" value="SHORT CHAIN DEHYDROGENASE_REDUCTASE FAMILY 42E, MEMBER 2"/>
    <property type="match status" value="1"/>
</dbReference>
<name>A0A162K3L9_9HYPO</name>
<evidence type="ECO:0000256" key="3">
    <source>
        <dbReference type="SAM" id="MobiDB-lite"/>
    </source>
</evidence>
<dbReference type="OrthoDB" id="10058185at2759"/>
<feature type="domain" description="3-beta hydroxysteroid dehydrogenase/isomerase" evidence="4">
    <location>
        <begin position="29"/>
        <end position="194"/>
    </location>
</feature>
<keyword evidence="2" id="KW-0560">Oxidoreductase</keyword>
<dbReference type="SUPFAM" id="SSF51735">
    <property type="entry name" value="NAD(P)-binding Rossmann-fold domains"/>
    <property type="match status" value="1"/>
</dbReference>
<keyword evidence="6" id="KW-1185">Reference proteome</keyword>
<dbReference type="InterPro" id="IPR002225">
    <property type="entry name" value="3Beta_OHSteriod_DH/Estase"/>
</dbReference>
<comment type="caution">
    <text evidence="5">The sequence shown here is derived from an EMBL/GenBank/DDBJ whole genome shotgun (WGS) entry which is preliminary data.</text>
</comment>
<proteinExistence type="inferred from homology"/>
<sequence>MSTHPQLSSPSSTTPQPAPSPRGSLGRVVVIGGNGFLGHHIVSQAVSSPLWTTDAVISVDLRCRHNRIDGASYHECDITDAPKLEALLVSLAPDVVIHTASPTLSGLHINPDALFKKVNVDGTASVIAACQAAAARGSVRALVYTSSASVISDNASDLRNADESWPVIRGALQNEYYSETKAQAEQLVLEANRRRPSASSSSSSSSFVSLTTTDSAAAAAAAASPPPSRPPLLTTALRPAGIFGEGDVQNMAGFMRAYRTNKHRVQLGDNTNIFDFTYVGNAAHAHLVAAHALLLTSRASTAPLDHEKVDGEVFFVTNDSPVYFWDFARAVYRAAGNPEGTERVWRLSRSTSLLLGSLSQAAYALVNRPATFTRTRAVLSNMTRYYNITKAKTVLGYEPLWTLQEGVERGVRWFREQEEREAEKGSLVDATAAVAAKKPLAANG</sequence>
<dbReference type="InterPro" id="IPR036291">
    <property type="entry name" value="NAD(P)-bd_dom_sf"/>
</dbReference>
<accession>A0A162K3L9</accession>
<dbReference type="Pfam" id="PF01073">
    <property type="entry name" value="3Beta_HSD"/>
    <property type="match status" value="2"/>
</dbReference>
<evidence type="ECO:0000259" key="4">
    <source>
        <dbReference type="Pfam" id="PF01073"/>
    </source>
</evidence>
<dbReference type="InterPro" id="IPR050177">
    <property type="entry name" value="Lipid_A_modif_metabolic_enz"/>
</dbReference>
<dbReference type="STRING" id="1081109.A0A162K3L9"/>
<dbReference type="AlphaFoldDB" id="A0A162K3L9"/>
<feature type="region of interest" description="Disordered" evidence="3">
    <location>
        <begin position="1"/>
        <end position="24"/>
    </location>
</feature>
<protein>
    <submittedName>
        <fullName evidence="5">C-3 sterol dehydrogenase/C-4 decarboxylase family protein</fullName>
    </submittedName>
</protein>
<evidence type="ECO:0000256" key="2">
    <source>
        <dbReference type="ARBA" id="ARBA00023002"/>
    </source>
</evidence>
<evidence type="ECO:0000313" key="6">
    <source>
        <dbReference type="Proteomes" id="UP000078544"/>
    </source>
</evidence>
<feature type="compositionally biased region" description="Low complexity" evidence="3">
    <location>
        <begin position="1"/>
        <end position="15"/>
    </location>
</feature>
<dbReference type="Proteomes" id="UP000078544">
    <property type="component" value="Unassembled WGS sequence"/>
</dbReference>
<dbReference type="EMBL" id="AZGY01000001">
    <property type="protein sequence ID" value="OAA32706.1"/>
    <property type="molecule type" value="Genomic_DNA"/>
</dbReference>
<dbReference type="Gene3D" id="3.40.50.720">
    <property type="entry name" value="NAD(P)-binding Rossmann-like Domain"/>
    <property type="match status" value="1"/>
</dbReference>
<evidence type="ECO:0000256" key="1">
    <source>
        <dbReference type="ARBA" id="ARBA00009219"/>
    </source>
</evidence>
<dbReference type="GO" id="GO:0006694">
    <property type="term" value="P:steroid biosynthetic process"/>
    <property type="evidence" value="ECO:0007669"/>
    <property type="project" value="InterPro"/>
</dbReference>
<comment type="similarity">
    <text evidence="1">Belongs to the 3-beta-HSD family.</text>
</comment>
<reference evidence="5 6" key="1">
    <citation type="journal article" date="2016" name="Genome Biol. Evol.">
        <title>Divergent and convergent evolution of fungal pathogenicity.</title>
        <authorList>
            <person name="Shang Y."/>
            <person name="Xiao G."/>
            <person name="Zheng P."/>
            <person name="Cen K."/>
            <person name="Zhan S."/>
            <person name="Wang C."/>
        </authorList>
    </citation>
    <scope>NUCLEOTIDE SEQUENCE [LARGE SCALE GENOMIC DNA]</scope>
    <source>
        <strain evidence="5 6">RCEF 2490</strain>
    </source>
</reference>
<evidence type="ECO:0000313" key="5">
    <source>
        <dbReference type="EMBL" id="OAA32706.1"/>
    </source>
</evidence>
<organism evidence="5 6">
    <name type="scientific">Moelleriella libera RCEF 2490</name>
    <dbReference type="NCBI Taxonomy" id="1081109"/>
    <lineage>
        <taxon>Eukaryota</taxon>
        <taxon>Fungi</taxon>
        <taxon>Dikarya</taxon>
        <taxon>Ascomycota</taxon>
        <taxon>Pezizomycotina</taxon>
        <taxon>Sordariomycetes</taxon>
        <taxon>Hypocreomycetidae</taxon>
        <taxon>Hypocreales</taxon>
        <taxon>Clavicipitaceae</taxon>
        <taxon>Moelleriella</taxon>
    </lineage>
</organism>